<dbReference type="EMBL" id="CP091871">
    <property type="protein sequence ID" value="WEU39974.1"/>
    <property type="molecule type" value="Genomic_DNA"/>
</dbReference>
<evidence type="ECO:0000259" key="1">
    <source>
        <dbReference type="Pfam" id="PF01937"/>
    </source>
</evidence>
<protein>
    <submittedName>
        <fullName evidence="2">ARMT1-like domain-containing protein</fullName>
    </submittedName>
</protein>
<dbReference type="Gene3D" id="3.40.50.10880">
    <property type="entry name" value="Uncharacterised protein PF01937, DUF89, domain 3"/>
    <property type="match status" value="1"/>
</dbReference>
<dbReference type="PIRSF" id="PIRSF006593">
    <property type="entry name" value="UCP006593"/>
    <property type="match status" value="1"/>
</dbReference>
<dbReference type="InterPro" id="IPR036075">
    <property type="entry name" value="ARMT-1-like_metal-bd_sf"/>
</dbReference>
<dbReference type="Proteomes" id="UP000186851">
    <property type="component" value="Chromosome"/>
</dbReference>
<evidence type="ECO:0000313" key="3">
    <source>
        <dbReference type="Proteomes" id="UP000186851"/>
    </source>
</evidence>
<reference evidence="2" key="2">
    <citation type="journal article" date="2022" name="Nat. Microbiol.">
        <title>A closed Candidatus Odinarchaeum chromosome exposes Asgard archaeal viruses.</title>
        <authorList>
            <person name="Tamarit D."/>
            <person name="Caceres E.F."/>
            <person name="Krupovic M."/>
            <person name="Nijland R."/>
            <person name="Eme L."/>
            <person name="Robinson N.P."/>
            <person name="Ettema T.J.G."/>
        </authorList>
    </citation>
    <scope>NUCLEOTIDE SEQUENCE</scope>
    <source>
        <strain evidence="2">LCB_4</strain>
    </source>
</reference>
<accession>A0AAF0D1J5</accession>
<organism evidence="2 3">
    <name type="scientific">Odinarchaeota yellowstonii (strain LCB_4)</name>
    <dbReference type="NCBI Taxonomy" id="1841599"/>
    <lineage>
        <taxon>Archaea</taxon>
        <taxon>Promethearchaeati</taxon>
        <taxon>Candidatus Odinarchaeota</taxon>
        <taxon>Candidatus Odinarchaeia</taxon>
        <taxon>Candidatus Odinarchaeales</taxon>
        <taxon>Candidatus Odinarchaeaceae</taxon>
        <taxon>Candidatus Odinarchaeum</taxon>
    </lineage>
</organism>
<gene>
    <name evidence="2" type="ORF">OdinLCB4_005760</name>
</gene>
<dbReference type="Pfam" id="PF01937">
    <property type="entry name" value="ARMT1-like_dom"/>
    <property type="match status" value="1"/>
</dbReference>
<dbReference type="InterPro" id="IPR002791">
    <property type="entry name" value="ARMT1-like_metal-bd"/>
</dbReference>
<dbReference type="KEGG" id="oyw:OdinLCB4_005760"/>
<dbReference type="Gene3D" id="1.10.285.20">
    <property type="entry name" value="Uncharacterised protein PF01937, DUF89, domain 2"/>
    <property type="match status" value="1"/>
</dbReference>
<dbReference type="Gene3D" id="1.10.8.380">
    <property type="entry name" value="Uncharacterised protein PF01937, DUF89, domain 1"/>
    <property type="match status" value="1"/>
</dbReference>
<dbReference type="AlphaFoldDB" id="A0AAF0D1J5"/>
<dbReference type="InterPro" id="IPR014444">
    <property type="entry name" value="PH1575-like"/>
</dbReference>
<evidence type="ECO:0000313" key="2">
    <source>
        <dbReference type="EMBL" id="WEU39974.1"/>
    </source>
</evidence>
<sequence>MKVKPECAVCLIKRAVQEISLATRDESKRIEVVKAIFKMAYEKFNSDSIPAFLGSERYRLIGELTGAGDYYKNLKEQANSRAMKIVGKLRGEINSLHDGYQRFRKAAVAAIAGNAMEFFVLGNDFRIEDIDSILAVAEDELAVDDLPELYQFILDKPKILYLIDNAGEIAFDTLLVEQLNRLGSQVTVAVKNAPIMNDATLEDAAAVNMHLYASQIITTGSSSVGLFIEECSPEFLNYLSKTELIIAKGMGYYETITELKLNKPLAILLRAKCKPIAENLEVGQHKNVAKFFKHGL</sequence>
<proteinExistence type="predicted"/>
<dbReference type="SUPFAM" id="SSF111321">
    <property type="entry name" value="AF1104-like"/>
    <property type="match status" value="1"/>
</dbReference>
<feature type="domain" description="Damage-control phosphatase ARMT1-like metal-binding" evidence="1">
    <location>
        <begin position="4"/>
        <end position="287"/>
    </location>
</feature>
<reference evidence="2" key="1">
    <citation type="journal article" date="2017" name="Nature">
        <title>Asgard archaea illuminate the origin of eukaryotic cellular complexity.</title>
        <authorList>
            <person name="Zaremba-Niedzwiedzka K."/>
            <person name="Caceres E.F."/>
            <person name="Saw J.H."/>
            <person name="Backstrom D."/>
            <person name="Juzokaite L."/>
            <person name="Vancaester E."/>
            <person name="Seitz K.W."/>
            <person name="Anantharaman K."/>
            <person name="Starnawski P."/>
            <person name="Kjeldsen K.U."/>
            <person name="Scott M.B."/>
            <person name="Nunoura T."/>
            <person name="Banfield J.F."/>
            <person name="Schramm A."/>
            <person name="Baker B.J."/>
            <person name="Spang A."/>
            <person name="Ettema T.J.G."/>
        </authorList>
    </citation>
    <scope>NUCLEOTIDE SEQUENCE</scope>
    <source>
        <strain evidence="2">LCB_4</strain>
    </source>
</reference>
<name>A0AAF0D1J5_ODILC</name>